<reference evidence="2" key="2">
    <citation type="journal article" date="2008" name="Nucleic Acids Res.">
        <title>The rice annotation project database (RAP-DB): 2008 update.</title>
        <authorList>
            <consortium name="The rice annotation project (RAP)"/>
        </authorList>
    </citation>
    <scope>GENOME REANNOTATION</scope>
    <source>
        <strain evidence="2">cv. Nipponbare</strain>
    </source>
</reference>
<proteinExistence type="predicted"/>
<evidence type="ECO:0000313" key="2">
    <source>
        <dbReference type="Proteomes" id="UP000000763"/>
    </source>
</evidence>
<evidence type="ECO:0000313" key="1">
    <source>
        <dbReference type="EMBL" id="BAF27501.2"/>
    </source>
</evidence>
<name>Q0IUW4_ORYSJ</name>
<reference evidence="1 2" key="1">
    <citation type="journal article" date="2005" name="Nature">
        <title>The map-based sequence of the rice genome.</title>
        <authorList>
            <consortium name="International rice genome sequencing project (IRGSP)"/>
            <person name="Matsumoto T."/>
            <person name="Wu J."/>
            <person name="Kanamori H."/>
            <person name="Katayose Y."/>
            <person name="Fujisawa M."/>
            <person name="Namiki N."/>
            <person name="Mizuno H."/>
            <person name="Yamamoto K."/>
            <person name="Antonio B.A."/>
            <person name="Baba T."/>
            <person name="Sakata K."/>
            <person name="Nagamura Y."/>
            <person name="Aoki H."/>
            <person name="Arikawa K."/>
            <person name="Arita K."/>
            <person name="Bito T."/>
            <person name="Chiden Y."/>
            <person name="Fujitsuka N."/>
            <person name="Fukunaka R."/>
            <person name="Hamada M."/>
            <person name="Harada C."/>
            <person name="Hayashi A."/>
            <person name="Hijishita S."/>
            <person name="Honda M."/>
            <person name="Hosokawa S."/>
            <person name="Ichikawa Y."/>
            <person name="Idonuma A."/>
            <person name="Iijima M."/>
            <person name="Ikeda M."/>
            <person name="Ikeno M."/>
            <person name="Ito K."/>
            <person name="Ito S."/>
            <person name="Ito T."/>
            <person name="Ito Y."/>
            <person name="Ito Y."/>
            <person name="Iwabuchi A."/>
            <person name="Kamiya K."/>
            <person name="Karasawa W."/>
            <person name="Kurita K."/>
            <person name="Katagiri S."/>
            <person name="Kikuta A."/>
            <person name="Kobayashi H."/>
            <person name="Kobayashi N."/>
            <person name="Machita K."/>
            <person name="Maehara T."/>
            <person name="Masukawa M."/>
            <person name="Mizubayashi T."/>
            <person name="Mukai Y."/>
            <person name="Nagasaki H."/>
            <person name="Nagata Y."/>
            <person name="Naito S."/>
            <person name="Nakashima M."/>
            <person name="Nakama Y."/>
            <person name="Nakamichi Y."/>
            <person name="Nakamura M."/>
            <person name="Meguro A."/>
            <person name="Negishi M."/>
            <person name="Ohta I."/>
            <person name="Ohta T."/>
            <person name="Okamoto M."/>
            <person name="Ono N."/>
            <person name="Saji S."/>
            <person name="Sakaguchi M."/>
            <person name="Sakai K."/>
            <person name="Shibata M."/>
            <person name="Shimokawa T."/>
            <person name="Song J."/>
            <person name="Takazaki Y."/>
            <person name="Terasawa K."/>
            <person name="Tsugane M."/>
            <person name="Tsuji K."/>
            <person name="Ueda S."/>
            <person name="Waki K."/>
            <person name="Yamagata H."/>
            <person name="Yamamoto M."/>
            <person name="Yamamoto S."/>
            <person name="Yamane H."/>
            <person name="Yoshiki S."/>
            <person name="Yoshihara R."/>
            <person name="Yukawa K."/>
            <person name="Zhong H."/>
            <person name="Yano M."/>
            <person name="Yuan Q."/>
            <person name="Ouyang S."/>
            <person name="Liu J."/>
            <person name="Jones K.M."/>
            <person name="Gansberger K."/>
            <person name="Moffat K."/>
            <person name="Hill J."/>
            <person name="Bera J."/>
            <person name="Fadrosh D."/>
            <person name="Jin S."/>
            <person name="Johri S."/>
            <person name="Kim M."/>
            <person name="Overton L."/>
            <person name="Reardon M."/>
            <person name="Tsitrin T."/>
            <person name="Vuong H."/>
            <person name="Weaver B."/>
            <person name="Ciecko A."/>
            <person name="Tallon L."/>
            <person name="Jackson J."/>
            <person name="Pai G."/>
            <person name="Aken S.V."/>
            <person name="Utterback T."/>
            <person name="Reidmuller S."/>
            <person name="Feldblyum T."/>
            <person name="Hsiao J."/>
            <person name="Zismann V."/>
            <person name="Iobst S."/>
            <person name="de Vazeille A.R."/>
            <person name="Buell C.R."/>
            <person name="Ying K."/>
            <person name="Li Y."/>
            <person name="Lu T."/>
            <person name="Huang Y."/>
            <person name="Zhao Q."/>
            <person name="Feng Q."/>
            <person name="Zhang L."/>
            <person name="Zhu J."/>
            <person name="Weng Q."/>
            <person name="Mu J."/>
            <person name="Lu Y."/>
            <person name="Fan D."/>
            <person name="Liu Y."/>
            <person name="Guan J."/>
            <person name="Zhang Y."/>
            <person name="Yu S."/>
            <person name="Liu X."/>
            <person name="Zhang Y."/>
            <person name="Hong G."/>
            <person name="Han B."/>
            <person name="Choisne N."/>
            <person name="Demange N."/>
            <person name="Orjeda G."/>
            <person name="Samain S."/>
            <person name="Cattolico L."/>
            <person name="Pelletier E."/>
            <person name="Couloux A."/>
            <person name="Segurens B."/>
            <person name="Wincker P."/>
            <person name="D'Hont A."/>
            <person name="Scarpelli C."/>
            <person name="Weissenbach J."/>
            <person name="Salanoubat M."/>
            <person name="Quetier F."/>
            <person name="Yu Y."/>
            <person name="Kim H.R."/>
            <person name="Rambo T."/>
            <person name="Currie J."/>
            <person name="Collura K."/>
            <person name="Luo M."/>
            <person name="Yang T."/>
            <person name="Ammiraju J.S.S."/>
            <person name="Engler F."/>
            <person name="Soderlund C."/>
            <person name="Wing R.A."/>
            <person name="Palmer L.E."/>
            <person name="de la Bastide M."/>
            <person name="Spiegel L."/>
            <person name="Nascimento L."/>
            <person name="Zutavern T."/>
            <person name="O'Shaughnessy A."/>
            <person name="Dike S."/>
            <person name="Dedhia N."/>
            <person name="Preston R."/>
            <person name="Balija V."/>
            <person name="McCombie W.R."/>
            <person name="Chow T."/>
            <person name="Chen H."/>
            <person name="Chung M."/>
            <person name="Chen C."/>
            <person name="Shaw J."/>
            <person name="Wu H."/>
            <person name="Hsiao K."/>
            <person name="Chao Y."/>
            <person name="Chu M."/>
            <person name="Cheng C."/>
            <person name="Hour A."/>
            <person name="Lee P."/>
            <person name="Lin S."/>
            <person name="Lin Y."/>
            <person name="Liou J."/>
            <person name="Liu S."/>
            <person name="Hsing Y."/>
            <person name="Raghuvanshi S."/>
            <person name="Mohanty A."/>
            <person name="Bharti A.K."/>
            <person name="Gaur A."/>
            <person name="Gupta V."/>
            <person name="Kumar D."/>
            <person name="Ravi V."/>
            <person name="Vij S."/>
            <person name="Kapur A."/>
            <person name="Khurana P."/>
            <person name="Khurana P."/>
            <person name="Khurana J.P."/>
            <person name="Tyagi A.K."/>
            <person name="Gaikwad K."/>
            <person name="Singh A."/>
            <person name="Dalal V."/>
            <person name="Srivastava S."/>
            <person name="Dixit A."/>
            <person name="Pal A.K."/>
            <person name="Ghazi I.A."/>
            <person name="Yadav M."/>
            <person name="Pandit A."/>
            <person name="Bhargava A."/>
            <person name="Sureshbabu K."/>
            <person name="Batra K."/>
            <person name="Sharma T.R."/>
            <person name="Mohapatra T."/>
            <person name="Singh N.K."/>
            <person name="Messing J."/>
            <person name="Nelson A.B."/>
            <person name="Fuks G."/>
            <person name="Kavchok S."/>
            <person name="Keizer G."/>
            <person name="Linton E."/>
            <person name="Llaca V."/>
            <person name="Song R."/>
            <person name="Tanyolac B."/>
            <person name="Young S."/>
            <person name="Ho-Il K."/>
            <person name="Hahn J.H."/>
            <person name="Sangsakoo G."/>
            <person name="Vanavichit A."/>
            <person name="de Mattos Luiz.A.T."/>
            <person name="Zimmer P.D."/>
            <person name="Malone G."/>
            <person name="Dellagostin O."/>
            <person name="de Oliveira A.C."/>
            <person name="Bevan M."/>
            <person name="Bancroft I."/>
            <person name="Minx P."/>
            <person name="Cordum H."/>
            <person name="Wilson R."/>
            <person name="Cheng Z."/>
            <person name="Jin W."/>
            <person name="Jiang J."/>
            <person name="Leong S.A."/>
            <person name="Iwama H."/>
            <person name="Gojobori T."/>
            <person name="Itoh T."/>
            <person name="Niimura Y."/>
            <person name="Fujii Y."/>
            <person name="Habara T."/>
            <person name="Sakai H."/>
            <person name="Sato Y."/>
            <person name="Wilson G."/>
            <person name="Kumar K."/>
            <person name="McCouch S."/>
            <person name="Juretic N."/>
            <person name="Hoen D."/>
            <person name="Wright S."/>
            <person name="Bruskiewich R."/>
            <person name="Bureau T."/>
            <person name="Miyao A."/>
            <person name="Hirochika H."/>
            <person name="Nishikawa T."/>
            <person name="Kadowaki K."/>
            <person name="Sugiura M."/>
            <person name="Burr B."/>
            <person name="Sasaki T."/>
        </authorList>
    </citation>
    <scope>NUCLEOTIDE SEQUENCE [LARGE SCALE GENOMIC DNA]</scope>
    <source>
        <strain evidence="2">cv. Nipponbare</strain>
    </source>
</reference>
<sequence length="175" mass="18307">MAMASTLPLLLVHRSTPPTPRPTAPPLLHSRRLTLPSRLASLPATIAVVHPRKGVRLSKLHAASCCDSASAAGVTTGGGAGGGGAKGAMDWRLLLAWYLLALDKHPITTKAVTSAVLTLTGDLICQVTCSCFLLPAFSHPSIATLVDYLVLLNWLTNNEPVVSLSSCRGLPVTLQ</sequence>
<dbReference type="AlphaFoldDB" id="Q0IUW4"/>
<dbReference type="EMBL" id="AP008217">
    <property type="protein sequence ID" value="BAF27501.2"/>
    <property type="molecule type" value="Genomic_DNA"/>
</dbReference>
<dbReference type="KEGG" id="dosa:Os11g0131200"/>
<protein>
    <submittedName>
        <fullName evidence="1">Os11g0131200 protein</fullName>
    </submittedName>
</protein>
<dbReference type="Proteomes" id="UP000000763">
    <property type="component" value="Chromosome 11"/>
</dbReference>
<gene>
    <name evidence="1" type="ordered locus">Os11g0131200</name>
</gene>
<organism evidence="1 2">
    <name type="scientific">Oryza sativa subsp. japonica</name>
    <name type="common">Rice</name>
    <dbReference type="NCBI Taxonomy" id="39947"/>
    <lineage>
        <taxon>Eukaryota</taxon>
        <taxon>Viridiplantae</taxon>
        <taxon>Streptophyta</taxon>
        <taxon>Embryophyta</taxon>
        <taxon>Tracheophyta</taxon>
        <taxon>Spermatophyta</taxon>
        <taxon>Magnoliopsida</taxon>
        <taxon>Liliopsida</taxon>
        <taxon>Poales</taxon>
        <taxon>Poaceae</taxon>
        <taxon>BOP clade</taxon>
        <taxon>Oryzoideae</taxon>
        <taxon>Oryzeae</taxon>
        <taxon>Oryzinae</taxon>
        <taxon>Oryza</taxon>
        <taxon>Oryza sativa</taxon>
    </lineage>
</organism>
<accession>Q0IUW4</accession>